<evidence type="ECO:0000313" key="1">
    <source>
        <dbReference type="EMBL" id="MCC9644416.1"/>
    </source>
</evidence>
<proteinExistence type="predicted"/>
<evidence type="ECO:0000313" key="2">
    <source>
        <dbReference type="Proteomes" id="UP001430306"/>
    </source>
</evidence>
<gene>
    <name evidence="1" type="ORF">LOC71_19255</name>
</gene>
<reference evidence="1" key="1">
    <citation type="submission" date="2021-11" db="EMBL/GenBank/DDBJ databases">
        <title>Genome sequence.</title>
        <authorList>
            <person name="Sun Q."/>
        </authorList>
    </citation>
    <scope>NUCLEOTIDE SEQUENCE</scope>
    <source>
        <strain evidence="1">JC740</strain>
    </source>
</reference>
<keyword evidence="2" id="KW-1185">Reference proteome</keyword>
<dbReference type="RefSeq" id="WP_230276157.1">
    <property type="nucleotide sequence ID" value="NZ_JAJKFW010000053.1"/>
</dbReference>
<protein>
    <submittedName>
        <fullName evidence="1">Uncharacterized protein</fullName>
    </submittedName>
</protein>
<dbReference type="EMBL" id="JAJKFW010000053">
    <property type="protein sequence ID" value="MCC9644416.1"/>
    <property type="molecule type" value="Genomic_DNA"/>
</dbReference>
<comment type="caution">
    <text evidence="1">The sequence shown here is derived from an EMBL/GenBank/DDBJ whole genome shotgun (WGS) entry which is preliminary data.</text>
</comment>
<sequence>MSGFDDDLSGAADNTAATAALEYSTELGAVGSDDEVVSVNDIGISALMRLNDDTSVNDLLDLRDIAPSNTYNRSPGHVAALIGQGDFIDLCYPYLNGTPFMNLMAASGSVPTPPISAPILPTPSANDIGEISRNYNTFLNSTYSAFPVQPNALDSLKYSGKLLHRGVGGNIVYFQPTYDTWTDGYEADGFDQTQRSDSSLNGGTASGTTWLLNTATGLNKTPRISTSSWQVDSGRFDAAFQECPPPFLDALRAVSISVRLFDPPTGEMSQFTIIEGLQ</sequence>
<dbReference type="Proteomes" id="UP001430306">
    <property type="component" value="Unassembled WGS sequence"/>
</dbReference>
<name>A0ABS8NLG8_9BACT</name>
<organism evidence="1 2">
    <name type="scientific">Rhodopirellula halodulae</name>
    <dbReference type="NCBI Taxonomy" id="2894198"/>
    <lineage>
        <taxon>Bacteria</taxon>
        <taxon>Pseudomonadati</taxon>
        <taxon>Planctomycetota</taxon>
        <taxon>Planctomycetia</taxon>
        <taxon>Pirellulales</taxon>
        <taxon>Pirellulaceae</taxon>
        <taxon>Rhodopirellula</taxon>
    </lineage>
</organism>
<accession>A0ABS8NLG8</accession>